<evidence type="ECO:0000259" key="2">
    <source>
        <dbReference type="Pfam" id="PF16571"/>
    </source>
</evidence>
<sequence length="218" mass="25266">MTEAFIKNEQLNFIKKQISNIKESMNKSLPKTVLAAVMELAEAKIFELFPQATSDQQELLDISKWKTKDEYEQYIERLAKYVLPFPKITEQQLKKLFPKQKKLRLPDFATIDLHQLTYLSWTDGKSNRKFVIYELDGKLVGVEGKMTPTNKKNICSFCNSFGEVAYFSTITKDKKPKNADYYKAIGNLICTDSSECNKNMDNTAYLQEFLLTAEGRFY</sequence>
<accession>A0A0J1INT8</accession>
<organism evidence="3 4">
    <name type="scientific">Niallia circulans</name>
    <name type="common">Bacillus circulans</name>
    <dbReference type="NCBI Taxonomy" id="1397"/>
    <lineage>
        <taxon>Bacteria</taxon>
        <taxon>Bacillati</taxon>
        <taxon>Bacillota</taxon>
        <taxon>Bacilli</taxon>
        <taxon>Bacillales</taxon>
        <taxon>Bacillaceae</taxon>
        <taxon>Niallia</taxon>
    </lineage>
</organism>
<dbReference type="InterPro" id="IPR010841">
    <property type="entry name" value="EF-G-binding_N"/>
</dbReference>
<dbReference type="Proteomes" id="UP000036045">
    <property type="component" value="Unassembled WGS sequence"/>
</dbReference>
<dbReference type="Pfam" id="PF07299">
    <property type="entry name" value="EF-G-binding_N"/>
    <property type="match status" value="1"/>
</dbReference>
<evidence type="ECO:0000313" key="3">
    <source>
        <dbReference type="EMBL" id="KLV27644.1"/>
    </source>
</evidence>
<evidence type="ECO:0000259" key="1">
    <source>
        <dbReference type="Pfam" id="PF07299"/>
    </source>
</evidence>
<keyword evidence="4" id="KW-1185">Reference proteome</keyword>
<dbReference type="AlphaFoldDB" id="A0A0J1INT8"/>
<evidence type="ECO:0000313" key="4">
    <source>
        <dbReference type="Proteomes" id="UP000036045"/>
    </source>
</evidence>
<dbReference type="OrthoDB" id="1891078at2"/>
<dbReference type="CDD" id="cd16342">
    <property type="entry name" value="FusC_FusB"/>
    <property type="match status" value="1"/>
</dbReference>
<feature type="domain" description="Elongation factor G-binding protein C-terminal treble-clef zinc-finger" evidence="2">
    <location>
        <begin position="100"/>
        <end position="202"/>
    </location>
</feature>
<dbReference type="Gene3D" id="1.20.1280.250">
    <property type="match status" value="1"/>
</dbReference>
<dbReference type="InterPro" id="IPR032330">
    <property type="entry name" value="EF-G-binding_C"/>
</dbReference>
<dbReference type="EMBL" id="LDPH01000003">
    <property type="protein sequence ID" value="KLV27644.1"/>
    <property type="molecule type" value="Genomic_DNA"/>
</dbReference>
<dbReference type="GeneID" id="56347015"/>
<feature type="domain" description="Elongation factor G-binding protein N-terminal" evidence="1">
    <location>
        <begin position="5"/>
        <end position="86"/>
    </location>
</feature>
<gene>
    <name evidence="3" type="ORF">ABW02_05705</name>
</gene>
<comment type="caution">
    <text evidence="3">The sequence shown here is derived from an EMBL/GenBank/DDBJ whole genome shotgun (WGS) entry which is preliminary data.</text>
</comment>
<reference evidence="3 4" key="1">
    <citation type="submission" date="2015-05" db="EMBL/GenBank/DDBJ databases">
        <title>Whole genome sequence and identification of bacterial endophytes from Costus igneus.</title>
        <authorList>
            <person name="Lee Y.P."/>
            <person name="Gan H.M."/>
            <person name="Eng W."/>
            <person name="Wheatley M.S."/>
            <person name="Caraballo A."/>
            <person name="Polter S."/>
            <person name="Savka M.A."/>
            <person name="Hudson A.O."/>
        </authorList>
    </citation>
    <scope>NUCLEOTIDE SEQUENCE [LARGE SCALE GENOMIC DNA]</scope>
    <source>
        <strain evidence="3 4">RIT379</strain>
    </source>
</reference>
<dbReference type="Pfam" id="PF16571">
    <property type="entry name" value="FBP_C"/>
    <property type="match status" value="1"/>
</dbReference>
<protein>
    <submittedName>
        <fullName evidence="3">Fibronectin-binding protein</fullName>
    </submittedName>
</protein>
<dbReference type="RefSeq" id="WP_047940964.1">
    <property type="nucleotide sequence ID" value="NZ_CP053989.1"/>
</dbReference>
<dbReference type="PATRIC" id="fig|1397.4.peg.3252"/>
<name>A0A0J1INT8_NIACI</name>
<dbReference type="InterPro" id="IPR038344">
    <property type="entry name" value="EF-G_N_sf"/>
</dbReference>
<proteinExistence type="predicted"/>